<dbReference type="AlphaFoldDB" id="D5C192"/>
<protein>
    <submittedName>
        <fullName evidence="1">Uncharacterized protein</fullName>
    </submittedName>
</protein>
<organism evidence="1 2">
    <name type="scientific">Nitrosococcus halophilus (strain Nc4)</name>
    <dbReference type="NCBI Taxonomy" id="472759"/>
    <lineage>
        <taxon>Bacteria</taxon>
        <taxon>Pseudomonadati</taxon>
        <taxon>Pseudomonadota</taxon>
        <taxon>Gammaproteobacteria</taxon>
        <taxon>Chromatiales</taxon>
        <taxon>Chromatiaceae</taxon>
        <taxon>Nitrosococcus</taxon>
    </lineage>
</organism>
<reference evidence="2" key="1">
    <citation type="submission" date="2010-04" db="EMBL/GenBank/DDBJ databases">
        <title>Complete genome sequence of Nitrosococcus halophilus Nc4, a salt-adapted, aerobic obligate ammonia-oxidizing sulfur purple bacterium.</title>
        <authorList>
            <consortium name="US DOE Joint Genome Institute"/>
            <person name="Campbell M.A."/>
            <person name="Malfatti S.A."/>
            <person name="Chain P.S.G."/>
            <person name="Heidelberg J.F."/>
            <person name="Ward B.B."/>
            <person name="Klotz M.G."/>
        </authorList>
    </citation>
    <scope>NUCLEOTIDE SEQUENCE [LARGE SCALE GENOMIC DNA]</scope>
    <source>
        <strain evidence="2">Nc4</strain>
    </source>
</reference>
<sequence>MFPDSIAIPSLRRLIGHQVQHQGIPCQVIEVLEEGPVLVLQEAVCHRVIQPDQFGKARRRVPQILEVRVRDPSGQLTPGFLALGVLQFLSP</sequence>
<proteinExistence type="predicted"/>
<gene>
    <name evidence="1" type="ordered locus">Nhal_3415</name>
</gene>
<name>D5C192_NITHN</name>
<accession>D5C192</accession>
<dbReference type="Proteomes" id="UP000001844">
    <property type="component" value="Chromosome"/>
</dbReference>
<keyword evidence="2" id="KW-1185">Reference proteome</keyword>
<evidence type="ECO:0000313" key="2">
    <source>
        <dbReference type="Proteomes" id="UP000001844"/>
    </source>
</evidence>
<dbReference type="HOGENOM" id="CLU_167546_0_0_6"/>
<dbReference type="EMBL" id="CP001798">
    <property type="protein sequence ID" value="ADE16444.1"/>
    <property type="molecule type" value="Genomic_DNA"/>
</dbReference>
<dbReference type="KEGG" id="nhl:Nhal_3415"/>
<evidence type="ECO:0000313" key="1">
    <source>
        <dbReference type="EMBL" id="ADE16444.1"/>
    </source>
</evidence>
<dbReference type="OrthoDB" id="7066453at2"/>